<comment type="caution">
    <text evidence="1">The sequence shown here is derived from an EMBL/GenBank/DDBJ whole genome shotgun (WGS) entry which is preliminary data.</text>
</comment>
<sequence length="119" mass="13460">ADFLSEQEFEDHKSTTVHRGKWLKHWYQSQRHLLASNKNGVEIRPQDGIASLSYEEKFGSVSVTLQPGGQKSFDLIVKNAGDSTPVILRQVEGLHGSRRIKLSDAYDVTKNPKFVRILP</sequence>
<reference evidence="1 2" key="1">
    <citation type="submission" date="2023-11" db="EMBL/GenBank/DDBJ databases">
        <title>Halocaridina rubra genome assembly.</title>
        <authorList>
            <person name="Smith C."/>
        </authorList>
    </citation>
    <scope>NUCLEOTIDE SEQUENCE [LARGE SCALE GENOMIC DNA]</scope>
    <source>
        <strain evidence="1">EP-1</strain>
        <tissue evidence="1">Whole</tissue>
    </source>
</reference>
<dbReference type="Proteomes" id="UP001381693">
    <property type="component" value="Unassembled WGS sequence"/>
</dbReference>
<dbReference type="EMBL" id="JAXCGZ010017697">
    <property type="protein sequence ID" value="KAK7067799.1"/>
    <property type="molecule type" value="Genomic_DNA"/>
</dbReference>
<protein>
    <submittedName>
        <fullName evidence="1">Uncharacterized protein</fullName>
    </submittedName>
</protein>
<evidence type="ECO:0000313" key="2">
    <source>
        <dbReference type="Proteomes" id="UP001381693"/>
    </source>
</evidence>
<feature type="non-terminal residue" evidence="1">
    <location>
        <position position="1"/>
    </location>
</feature>
<gene>
    <name evidence="1" type="ORF">SK128_001775</name>
</gene>
<organism evidence="1 2">
    <name type="scientific">Halocaridina rubra</name>
    <name type="common">Hawaiian red shrimp</name>
    <dbReference type="NCBI Taxonomy" id="373956"/>
    <lineage>
        <taxon>Eukaryota</taxon>
        <taxon>Metazoa</taxon>
        <taxon>Ecdysozoa</taxon>
        <taxon>Arthropoda</taxon>
        <taxon>Crustacea</taxon>
        <taxon>Multicrustacea</taxon>
        <taxon>Malacostraca</taxon>
        <taxon>Eumalacostraca</taxon>
        <taxon>Eucarida</taxon>
        <taxon>Decapoda</taxon>
        <taxon>Pleocyemata</taxon>
        <taxon>Caridea</taxon>
        <taxon>Atyoidea</taxon>
        <taxon>Atyidae</taxon>
        <taxon>Halocaridina</taxon>
    </lineage>
</organism>
<name>A0AAN8WUS4_HALRR</name>
<proteinExistence type="predicted"/>
<keyword evidence="2" id="KW-1185">Reference proteome</keyword>
<accession>A0AAN8WUS4</accession>
<dbReference type="AlphaFoldDB" id="A0AAN8WUS4"/>
<feature type="non-terminal residue" evidence="1">
    <location>
        <position position="119"/>
    </location>
</feature>
<evidence type="ECO:0000313" key="1">
    <source>
        <dbReference type="EMBL" id="KAK7067799.1"/>
    </source>
</evidence>